<comment type="caution">
    <text evidence="2">The sequence shown here is derived from an EMBL/GenBank/DDBJ whole genome shotgun (WGS) entry which is preliminary data.</text>
</comment>
<reference evidence="2 3" key="1">
    <citation type="submission" date="2024-07" db="EMBL/GenBank/DDBJ databases">
        <authorList>
            <person name="Akdeniz Z."/>
        </authorList>
    </citation>
    <scope>NUCLEOTIDE SEQUENCE [LARGE SCALE GENOMIC DNA]</scope>
</reference>
<gene>
    <name evidence="2" type="ORF">HINF_LOCUS44294</name>
</gene>
<name>A0ABP1K1A4_9EUKA</name>
<protein>
    <submittedName>
        <fullName evidence="2">Hypothetical_protein</fullName>
    </submittedName>
</protein>
<organism evidence="2 3">
    <name type="scientific">Hexamita inflata</name>
    <dbReference type="NCBI Taxonomy" id="28002"/>
    <lineage>
        <taxon>Eukaryota</taxon>
        <taxon>Metamonada</taxon>
        <taxon>Diplomonadida</taxon>
        <taxon>Hexamitidae</taxon>
        <taxon>Hexamitinae</taxon>
        <taxon>Hexamita</taxon>
    </lineage>
</organism>
<evidence type="ECO:0000256" key="1">
    <source>
        <dbReference type="SAM" id="Coils"/>
    </source>
</evidence>
<sequence>MAQITEIKECIRYHELLYSLAKSEGKQERLNEIYSNVRFLRQQLKLALNEIENNQVENPEDCIPFTKYAKHDLKYLNMKINPKTLQLYVGDEKLQIKTKGQYKSKYYSFNRNGTQYVISYNQLNKGIYNENLFEKPCKEAEDY</sequence>
<accession>A0ABP1K1A4</accession>
<proteinExistence type="predicted"/>
<keyword evidence="3" id="KW-1185">Reference proteome</keyword>
<evidence type="ECO:0000313" key="2">
    <source>
        <dbReference type="EMBL" id="CAL6051278.1"/>
    </source>
</evidence>
<dbReference type="EMBL" id="CAXDID020000187">
    <property type="protein sequence ID" value="CAL6051278.1"/>
    <property type="molecule type" value="Genomic_DNA"/>
</dbReference>
<keyword evidence="1" id="KW-0175">Coiled coil</keyword>
<evidence type="ECO:0000313" key="3">
    <source>
        <dbReference type="Proteomes" id="UP001642409"/>
    </source>
</evidence>
<dbReference type="Proteomes" id="UP001642409">
    <property type="component" value="Unassembled WGS sequence"/>
</dbReference>
<feature type="coiled-coil region" evidence="1">
    <location>
        <begin position="30"/>
        <end position="57"/>
    </location>
</feature>